<organism evidence="2 3">
    <name type="scientific">Thelephora terrestris</name>
    <dbReference type="NCBI Taxonomy" id="56493"/>
    <lineage>
        <taxon>Eukaryota</taxon>
        <taxon>Fungi</taxon>
        <taxon>Dikarya</taxon>
        <taxon>Basidiomycota</taxon>
        <taxon>Agaricomycotina</taxon>
        <taxon>Agaricomycetes</taxon>
        <taxon>Thelephorales</taxon>
        <taxon>Thelephoraceae</taxon>
        <taxon>Thelephora</taxon>
    </lineage>
</organism>
<sequence>MVAPFLLQNTSSQLSLPPGDSHHKLKSKVSISSLANAMRKKEFLHQSYPALPKHYTKAYGQCTLSLNTDHEASSGLPVFSNGAVISGSLEISRISKMLQSIQIMVTGRIIVQDLGGAGTGESTMFSHTFYEWSREYNSSLPPTLIPLSYPLPTKYTDHTTGFEHKMPPTYKARLNTAVPGLRVKVQYDLSAKIVRSRRGIPFLTKTTRIPPVRRFTSFLRTLIGVLWLHAPFIYRPKQPLLDRVALPLNSRFRPGTSQSRPSSAHSTHKGHNNGRTQNVFVYTSPSLRGERATEIKLYLPHGQVCALDEPIPFVIKVFAADHVLEELHSSVPPVTNPKDNFASFHPISPDPSMKVKRPRTSSGKIKLKVELTRTTKVDAKCVQSTDSTNSGTINGTQTLSEGVIERLTRGSDWIAWSGVVVVPDDVKCGGFAACRVEVLDQLVVSILPTSSSKSPVISFCESVPVRLATRNMFGAFGGSASTIKGMEYYPPPPTTSSSVGSKTSWVSSDGTYC</sequence>
<comment type="caution">
    <text evidence="2">The sequence shown here is derived from an EMBL/GenBank/DDBJ whole genome shotgun (WGS) entry which is preliminary data.</text>
</comment>
<name>A0A9P6HBV0_9AGAM</name>
<proteinExistence type="predicted"/>
<evidence type="ECO:0000313" key="3">
    <source>
        <dbReference type="Proteomes" id="UP000736335"/>
    </source>
</evidence>
<accession>A0A9P6HBV0</accession>
<protein>
    <submittedName>
        <fullName evidence="2">Uncharacterized protein</fullName>
    </submittedName>
</protein>
<evidence type="ECO:0000256" key="1">
    <source>
        <dbReference type="SAM" id="MobiDB-lite"/>
    </source>
</evidence>
<reference evidence="2" key="2">
    <citation type="submission" date="2020-11" db="EMBL/GenBank/DDBJ databases">
        <authorList>
            <consortium name="DOE Joint Genome Institute"/>
            <person name="Kuo A."/>
            <person name="Miyauchi S."/>
            <person name="Kiss E."/>
            <person name="Drula E."/>
            <person name="Kohler A."/>
            <person name="Sanchez-Garcia M."/>
            <person name="Andreopoulos B."/>
            <person name="Barry K.W."/>
            <person name="Bonito G."/>
            <person name="Buee M."/>
            <person name="Carver A."/>
            <person name="Chen C."/>
            <person name="Cichocki N."/>
            <person name="Clum A."/>
            <person name="Culley D."/>
            <person name="Crous P.W."/>
            <person name="Fauchery L."/>
            <person name="Girlanda M."/>
            <person name="Hayes R."/>
            <person name="Keri Z."/>
            <person name="Labutti K."/>
            <person name="Lipzen A."/>
            <person name="Lombard V."/>
            <person name="Magnuson J."/>
            <person name="Maillard F."/>
            <person name="Morin E."/>
            <person name="Murat C."/>
            <person name="Nolan M."/>
            <person name="Ohm R."/>
            <person name="Pangilinan J."/>
            <person name="Pereira M."/>
            <person name="Perotto S."/>
            <person name="Peter M."/>
            <person name="Riley R."/>
            <person name="Sitrit Y."/>
            <person name="Stielow B."/>
            <person name="Szollosi G."/>
            <person name="Zifcakova L."/>
            <person name="Stursova M."/>
            <person name="Spatafora J.W."/>
            <person name="Tedersoo L."/>
            <person name="Vaario L.-M."/>
            <person name="Yamada A."/>
            <person name="Yan M."/>
            <person name="Wang P."/>
            <person name="Xu J."/>
            <person name="Bruns T."/>
            <person name="Baldrian P."/>
            <person name="Vilgalys R."/>
            <person name="Henrissat B."/>
            <person name="Grigoriev I.V."/>
            <person name="Hibbett D."/>
            <person name="Nagy L.G."/>
            <person name="Martin F.M."/>
        </authorList>
    </citation>
    <scope>NUCLEOTIDE SEQUENCE</scope>
    <source>
        <strain evidence="2">UH-Tt-Lm1</strain>
    </source>
</reference>
<feature type="region of interest" description="Disordered" evidence="1">
    <location>
        <begin position="492"/>
        <end position="513"/>
    </location>
</feature>
<evidence type="ECO:0000313" key="2">
    <source>
        <dbReference type="EMBL" id="KAF9783382.1"/>
    </source>
</evidence>
<gene>
    <name evidence="2" type="ORF">BJ322DRAFT_1110263</name>
</gene>
<reference evidence="2" key="1">
    <citation type="journal article" date="2020" name="Nat. Commun.">
        <title>Large-scale genome sequencing of mycorrhizal fungi provides insights into the early evolution of symbiotic traits.</title>
        <authorList>
            <person name="Miyauchi S."/>
            <person name="Kiss E."/>
            <person name="Kuo A."/>
            <person name="Drula E."/>
            <person name="Kohler A."/>
            <person name="Sanchez-Garcia M."/>
            <person name="Morin E."/>
            <person name="Andreopoulos B."/>
            <person name="Barry K.W."/>
            <person name="Bonito G."/>
            <person name="Buee M."/>
            <person name="Carver A."/>
            <person name="Chen C."/>
            <person name="Cichocki N."/>
            <person name="Clum A."/>
            <person name="Culley D."/>
            <person name="Crous P.W."/>
            <person name="Fauchery L."/>
            <person name="Girlanda M."/>
            <person name="Hayes R.D."/>
            <person name="Keri Z."/>
            <person name="LaButti K."/>
            <person name="Lipzen A."/>
            <person name="Lombard V."/>
            <person name="Magnuson J."/>
            <person name="Maillard F."/>
            <person name="Murat C."/>
            <person name="Nolan M."/>
            <person name="Ohm R.A."/>
            <person name="Pangilinan J."/>
            <person name="Pereira M.F."/>
            <person name="Perotto S."/>
            <person name="Peter M."/>
            <person name="Pfister S."/>
            <person name="Riley R."/>
            <person name="Sitrit Y."/>
            <person name="Stielow J.B."/>
            <person name="Szollosi G."/>
            <person name="Zifcakova L."/>
            <person name="Stursova M."/>
            <person name="Spatafora J.W."/>
            <person name="Tedersoo L."/>
            <person name="Vaario L.M."/>
            <person name="Yamada A."/>
            <person name="Yan M."/>
            <person name="Wang P."/>
            <person name="Xu J."/>
            <person name="Bruns T."/>
            <person name="Baldrian P."/>
            <person name="Vilgalys R."/>
            <person name="Dunand C."/>
            <person name="Henrissat B."/>
            <person name="Grigoriev I.V."/>
            <person name="Hibbett D."/>
            <person name="Nagy L.G."/>
            <person name="Martin F.M."/>
        </authorList>
    </citation>
    <scope>NUCLEOTIDE SEQUENCE</scope>
    <source>
        <strain evidence="2">UH-Tt-Lm1</strain>
    </source>
</reference>
<keyword evidence="3" id="KW-1185">Reference proteome</keyword>
<dbReference type="Proteomes" id="UP000736335">
    <property type="component" value="Unassembled WGS sequence"/>
</dbReference>
<feature type="region of interest" description="Disordered" evidence="1">
    <location>
        <begin position="252"/>
        <end position="277"/>
    </location>
</feature>
<dbReference type="AlphaFoldDB" id="A0A9P6HBV0"/>
<feature type="compositionally biased region" description="Low complexity" evidence="1">
    <location>
        <begin position="495"/>
        <end position="513"/>
    </location>
</feature>
<dbReference type="OrthoDB" id="3252135at2759"/>
<feature type="compositionally biased region" description="Polar residues" evidence="1">
    <location>
        <begin position="255"/>
        <end position="265"/>
    </location>
</feature>
<dbReference type="EMBL" id="WIUZ02000010">
    <property type="protein sequence ID" value="KAF9783382.1"/>
    <property type="molecule type" value="Genomic_DNA"/>
</dbReference>